<feature type="non-terminal residue" evidence="2">
    <location>
        <position position="1"/>
    </location>
</feature>
<keyword evidence="3" id="KW-1185">Reference proteome</keyword>
<accession>A0A4Q7DZZ7</accession>
<dbReference type="Pfam" id="PF00582">
    <property type="entry name" value="Usp"/>
    <property type="match status" value="1"/>
</dbReference>
<comment type="caution">
    <text evidence="2">The sequence shown here is derived from an EMBL/GenBank/DDBJ whole genome shotgun (WGS) entry which is preliminary data.</text>
</comment>
<dbReference type="AlphaFoldDB" id="A0A4Q7DZZ7"/>
<name>A0A4Q7DZZ7_9CYAN</name>
<dbReference type="Proteomes" id="UP000292459">
    <property type="component" value="Unassembled WGS sequence"/>
</dbReference>
<organism evidence="2 3">
    <name type="scientific">Leptolyngbya iicbica LK</name>
    <dbReference type="NCBI Taxonomy" id="2294035"/>
    <lineage>
        <taxon>Bacteria</taxon>
        <taxon>Bacillati</taxon>
        <taxon>Cyanobacteriota</taxon>
        <taxon>Cyanophyceae</taxon>
        <taxon>Leptolyngbyales</taxon>
        <taxon>Leptolyngbyaceae</taxon>
        <taxon>Leptolyngbya group</taxon>
        <taxon>Leptolyngbya</taxon>
        <taxon>Leptolyngbya iicbica</taxon>
    </lineage>
</organism>
<dbReference type="InterPro" id="IPR006016">
    <property type="entry name" value="UspA"/>
</dbReference>
<evidence type="ECO:0000259" key="1">
    <source>
        <dbReference type="Pfam" id="PF00582"/>
    </source>
</evidence>
<dbReference type="EMBL" id="QVFV01000016">
    <property type="protein sequence ID" value="RZM74087.1"/>
    <property type="molecule type" value="Genomic_DNA"/>
</dbReference>
<gene>
    <name evidence="2" type="ORF">DYY88_23865</name>
</gene>
<feature type="domain" description="UspA" evidence="1">
    <location>
        <begin position="3"/>
        <end position="43"/>
    </location>
</feature>
<evidence type="ECO:0000313" key="3">
    <source>
        <dbReference type="Proteomes" id="UP000292459"/>
    </source>
</evidence>
<proteinExistence type="predicted"/>
<dbReference type="OrthoDB" id="103324at2"/>
<dbReference type="SUPFAM" id="SSF52402">
    <property type="entry name" value="Adenine nucleotide alpha hydrolases-like"/>
    <property type="match status" value="1"/>
</dbReference>
<protein>
    <submittedName>
        <fullName evidence="2">Universal stress protein</fullName>
    </submittedName>
</protein>
<sequence length="56" mass="5951">AWKENIDVILLGASREGLLTQAIKGNIPEAIARRSHCNVILFRGNSDDAGALSSTS</sequence>
<evidence type="ECO:0000313" key="2">
    <source>
        <dbReference type="EMBL" id="RZM74087.1"/>
    </source>
</evidence>
<reference evidence="2 3" key="1">
    <citation type="submission" date="2018-11" db="EMBL/GenBank/DDBJ databases">
        <title>Whole genome sequencing of an environmental sample.</title>
        <authorList>
            <person name="Sarangi A.N."/>
            <person name="Singh D."/>
            <person name="Tripathy S."/>
        </authorList>
    </citation>
    <scope>NUCLEOTIDE SEQUENCE [LARGE SCALE GENOMIC DNA]</scope>
    <source>
        <strain evidence="2 3">Lakshadweep</strain>
    </source>
</reference>